<evidence type="ECO:0000313" key="2">
    <source>
        <dbReference type="Proteomes" id="UP000657918"/>
    </source>
</evidence>
<organism evidence="1 2">
    <name type="scientific">Salix dunnii</name>
    <dbReference type="NCBI Taxonomy" id="1413687"/>
    <lineage>
        <taxon>Eukaryota</taxon>
        <taxon>Viridiplantae</taxon>
        <taxon>Streptophyta</taxon>
        <taxon>Embryophyta</taxon>
        <taxon>Tracheophyta</taxon>
        <taxon>Spermatophyta</taxon>
        <taxon>Magnoliopsida</taxon>
        <taxon>eudicotyledons</taxon>
        <taxon>Gunneridae</taxon>
        <taxon>Pentapetalae</taxon>
        <taxon>rosids</taxon>
        <taxon>fabids</taxon>
        <taxon>Malpighiales</taxon>
        <taxon>Salicaceae</taxon>
        <taxon>Saliceae</taxon>
        <taxon>Salix</taxon>
    </lineage>
</organism>
<keyword evidence="2" id="KW-1185">Reference proteome</keyword>
<dbReference type="EMBL" id="JADGMS010000005">
    <property type="protein sequence ID" value="KAF9682989.1"/>
    <property type="molecule type" value="Genomic_DNA"/>
</dbReference>
<sequence>MGFPNRIHRFYGLFVEGVPLSARNLQKELAADSCNSAWLGGATATKTTPEQPLSTITTSAIAQGSLKATTPTDSRSISEPFLCDRMLDQPIHERFRALFSLVTSKALDSVTPSFMVKMLEALEDIEILQDYDDSLDDKYKKLHCDNFIKMIESMSFTAVSERLWESGHGARMKVNKHTGLKYRAIDSSAFDLWAFVTNVIKAKQSINFGLSVRAYQGLKGSLNTEPHDGTWLAGPCAISMLFPISRQPH</sequence>
<gene>
    <name evidence="1" type="ORF">SADUNF_Sadunf05G0165500</name>
</gene>
<accession>A0A835K5K1</accession>
<evidence type="ECO:0000313" key="1">
    <source>
        <dbReference type="EMBL" id="KAF9682989.1"/>
    </source>
</evidence>
<dbReference type="AlphaFoldDB" id="A0A835K5K1"/>
<comment type="caution">
    <text evidence="1">The sequence shown here is derived from an EMBL/GenBank/DDBJ whole genome shotgun (WGS) entry which is preliminary data.</text>
</comment>
<proteinExistence type="predicted"/>
<protein>
    <submittedName>
        <fullName evidence="1">Uncharacterized protein</fullName>
    </submittedName>
</protein>
<name>A0A835K5K1_9ROSI</name>
<reference evidence="1 2" key="1">
    <citation type="submission" date="2020-10" db="EMBL/GenBank/DDBJ databases">
        <title>Plant Genome Project.</title>
        <authorList>
            <person name="Zhang R.-G."/>
        </authorList>
    </citation>
    <scope>NUCLEOTIDE SEQUENCE [LARGE SCALE GENOMIC DNA]</scope>
    <source>
        <strain evidence="1">FAFU-HL-1</strain>
        <tissue evidence="1">Leaf</tissue>
    </source>
</reference>
<dbReference type="Proteomes" id="UP000657918">
    <property type="component" value="Unassembled WGS sequence"/>
</dbReference>